<proteinExistence type="predicted"/>
<dbReference type="GO" id="GO:0051286">
    <property type="term" value="C:cell tip"/>
    <property type="evidence" value="ECO:0007669"/>
    <property type="project" value="TreeGrafter"/>
</dbReference>
<comment type="caution">
    <text evidence="5">The sequence shown here is derived from an EMBL/GenBank/DDBJ whole genome shotgun (WGS) entry which is preliminary data.</text>
</comment>
<feature type="domain" description="SH3" evidence="4">
    <location>
        <begin position="259"/>
        <end position="320"/>
    </location>
</feature>
<keyword evidence="1 2" id="KW-0728">SH3 domain</keyword>
<feature type="compositionally biased region" description="Polar residues" evidence="3">
    <location>
        <begin position="390"/>
        <end position="401"/>
    </location>
</feature>
<protein>
    <submittedName>
        <fullName evidence="5">Unnamed protein product</fullName>
    </submittedName>
</protein>
<evidence type="ECO:0000313" key="6">
    <source>
        <dbReference type="Proteomes" id="UP001165063"/>
    </source>
</evidence>
<dbReference type="Proteomes" id="UP001165063">
    <property type="component" value="Unassembled WGS sequence"/>
</dbReference>
<dbReference type="SUPFAM" id="SSF50044">
    <property type="entry name" value="SH3-domain"/>
    <property type="match status" value="1"/>
</dbReference>
<dbReference type="OrthoDB" id="196165at2759"/>
<feature type="region of interest" description="Disordered" evidence="3">
    <location>
        <begin position="99"/>
        <end position="119"/>
    </location>
</feature>
<dbReference type="GO" id="GO:0015630">
    <property type="term" value="C:microtubule cytoskeleton"/>
    <property type="evidence" value="ECO:0007669"/>
    <property type="project" value="TreeGrafter"/>
</dbReference>
<dbReference type="PANTHER" id="PTHR47775">
    <property type="entry name" value="BUD SITE SELECTION PROTEIN 14"/>
    <property type="match status" value="1"/>
</dbReference>
<feature type="compositionally biased region" description="Acidic residues" evidence="3">
    <location>
        <begin position="213"/>
        <end position="236"/>
    </location>
</feature>
<dbReference type="InterPro" id="IPR036028">
    <property type="entry name" value="SH3-like_dom_sf"/>
</dbReference>
<evidence type="ECO:0000256" key="1">
    <source>
        <dbReference type="ARBA" id="ARBA00022443"/>
    </source>
</evidence>
<keyword evidence="6" id="KW-1185">Reference proteome</keyword>
<sequence>MSSAPPTTKTPTPFSNHNHSINPHQAQAPVTVSITQHYNQPQSQQHPPTDLNQVLSSRKRGQQYTRKDLGLDIDDENSQLTLNSMDFLKVQPNNRLQQLDNLSNSGSSQASSTVINPDFKDESQKITSTLKSMDLQTIDINDILNKKNKEQQLVQINQKELMQQKQLQLQQQQKQQQQAQQAQAQAQLQLQQAQQQEQSQLQQAQQEQYPNYEDAEVEPEIEVDPEEDEDDDDYFDDDKLNDYINGMLPSPPSSPPRELDPNKLYALYDFSGPDPSHLELQKDASVVLLNDSDAYWWLVKRLQDGVVGFAPAEILETYRERLARLNCWKNEVIERNQNGEDVGTYLSQDDLKIFELNSQRKYHNSVVPVPTAAGAAGAGAGRQLGLSGTHGRSSSLNSFDNSGISSGSGSEIQECH</sequence>
<dbReference type="GO" id="GO:0030950">
    <property type="term" value="P:establishment or maintenance of actin cytoskeleton polarity"/>
    <property type="evidence" value="ECO:0007669"/>
    <property type="project" value="TreeGrafter"/>
</dbReference>
<dbReference type="PANTHER" id="PTHR47775:SF1">
    <property type="entry name" value="BUD SITE SELECTION PROTEIN 14"/>
    <property type="match status" value="1"/>
</dbReference>
<dbReference type="Gene3D" id="2.30.30.40">
    <property type="entry name" value="SH3 Domains"/>
    <property type="match status" value="1"/>
</dbReference>
<gene>
    <name evidence="5" type="ORF">Amon01_000843100</name>
</gene>
<dbReference type="SMART" id="SM00326">
    <property type="entry name" value="SH3"/>
    <property type="match status" value="1"/>
</dbReference>
<feature type="compositionally biased region" description="Polar residues" evidence="3">
    <location>
        <begin position="14"/>
        <end position="56"/>
    </location>
</feature>
<evidence type="ECO:0000259" key="4">
    <source>
        <dbReference type="PROSITE" id="PS50002"/>
    </source>
</evidence>
<feature type="region of interest" description="Disordered" evidence="3">
    <location>
        <begin position="1"/>
        <end position="63"/>
    </location>
</feature>
<name>A0A9W6Z8Z7_AMBMO</name>
<dbReference type="PROSITE" id="PS50002">
    <property type="entry name" value="SH3"/>
    <property type="match status" value="1"/>
</dbReference>
<dbReference type="InterPro" id="IPR001452">
    <property type="entry name" value="SH3_domain"/>
</dbReference>
<reference evidence="5" key="1">
    <citation type="submission" date="2023-04" db="EMBL/GenBank/DDBJ databases">
        <title>Ambrosiozyma monospora NBRC 1965.</title>
        <authorList>
            <person name="Ichikawa N."/>
            <person name="Sato H."/>
            <person name="Tonouchi N."/>
        </authorList>
    </citation>
    <scope>NUCLEOTIDE SEQUENCE</scope>
    <source>
        <strain evidence="5">NBRC 1965</strain>
    </source>
</reference>
<feature type="region of interest" description="Disordered" evidence="3">
    <location>
        <begin position="201"/>
        <end position="261"/>
    </location>
</feature>
<dbReference type="Pfam" id="PF00018">
    <property type="entry name" value="SH3_1"/>
    <property type="match status" value="1"/>
</dbReference>
<dbReference type="InterPro" id="IPR053039">
    <property type="entry name" value="Polarity_Bud-Selection_Reg"/>
</dbReference>
<evidence type="ECO:0000256" key="2">
    <source>
        <dbReference type="PROSITE-ProRule" id="PRU00192"/>
    </source>
</evidence>
<organism evidence="5 6">
    <name type="scientific">Ambrosiozyma monospora</name>
    <name type="common">Yeast</name>
    <name type="synonym">Endomycopsis monosporus</name>
    <dbReference type="NCBI Taxonomy" id="43982"/>
    <lineage>
        <taxon>Eukaryota</taxon>
        <taxon>Fungi</taxon>
        <taxon>Dikarya</taxon>
        <taxon>Ascomycota</taxon>
        <taxon>Saccharomycotina</taxon>
        <taxon>Pichiomycetes</taxon>
        <taxon>Pichiales</taxon>
        <taxon>Pichiaceae</taxon>
        <taxon>Ambrosiozyma</taxon>
    </lineage>
</organism>
<accession>A0A9W6Z8Z7</accession>
<feature type="compositionally biased region" description="Low complexity" evidence="3">
    <location>
        <begin position="103"/>
        <end position="112"/>
    </location>
</feature>
<evidence type="ECO:0000313" key="5">
    <source>
        <dbReference type="EMBL" id="GMG56364.1"/>
    </source>
</evidence>
<dbReference type="GO" id="GO:0008104">
    <property type="term" value="P:intracellular protein localization"/>
    <property type="evidence" value="ECO:0007669"/>
    <property type="project" value="TreeGrafter"/>
</dbReference>
<dbReference type="AlphaFoldDB" id="A0A9W6Z8Z7"/>
<feature type="compositionally biased region" description="Low complexity" evidence="3">
    <location>
        <begin position="1"/>
        <end position="13"/>
    </location>
</feature>
<feature type="region of interest" description="Disordered" evidence="3">
    <location>
        <begin position="383"/>
        <end position="416"/>
    </location>
</feature>
<dbReference type="EMBL" id="BSXU01007474">
    <property type="protein sequence ID" value="GMG56364.1"/>
    <property type="molecule type" value="Genomic_DNA"/>
</dbReference>
<evidence type="ECO:0000256" key="3">
    <source>
        <dbReference type="SAM" id="MobiDB-lite"/>
    </source>
</evidence>